<gene>
    <name evidence="2" type="ORF">SARC_15658</name>
</gene>
<proteinExistence type="predicted"/>
<dbReference type="RefSeq" id="XP_014145701.1">
    <property type="nucleotide sequence ID" value="XM_014290226.1"/>
</dbReference>
<protein>
    <submittedName>
        <fullName evidence="2">Uncharacterized protein</fullName>
    </submittedName>
</protein>
<name>A0A0L0F5B7_9EUKA</name>
<evidence type="ECO:0000256" key="1">
    <source>
        <dbReference type="SAM" id="MobiDB-lite"/>
    </source>
</evidence>
<feature type="region of interest" description="Disordered" evidence="1">
    <location>
        <begin position="14"/>
        <end position="63"/>
    </location>
</feature>
<dbReference type="GeneID" id="25916162"/>
<dbReference type="Proteomes" id="UP000054560">
    <property type="component" value="Unassembled WGS sequence"/>
</dbReference>
<evidence type="ECO:0000313" key="3">
    <source>
        <dbReference type="Proteomes" id="UP000054560"/>
    </source>
</evidence>
<accession>A0A0L0F5B7</accession>
<organism evidence="2 3">
    <name type="scientific">Sphaeroforma arctica JP610</name>
    <dbReference type="NCBI Taxonomy" id="667725"/>
    <lineage>
        <taxon>Eukaryota</taxon>
        <taxon>Ichthyosporea</taxon>
        <taxon>Ichthyophonida</taxon>
        <taxon>Sphaeroforma</taxon>
    </lineage>
</organism>
<feature type="non-terminal residue" evidence="2">
    <location>
        <position position="63"/>
    </location>
</feature>
<dbReference type="EMBL" id="KQ248106">
    <property type="protein sequence ID" value="KNC71799.1"/>
    <property type="molecule type" value="Genomic_DNA"/>
</dbReference>
<reference evidence="2 3" key="1">
    <citation type="submission" date="2011-02" db="EMBL/GenBank/DDBJ databases">
        <title>The Genome Sequence of Sphaeroforma arctica JP610.</title>
        <authorList>
            <consortium name="The Broad Institute Genome Sequencing Platform"/>
            <person name="Russ C."/>
            <person name="Cuomo C."/>
            <person name="Young S.K."/>
            <person name="Zeng Q."/>
            <person name="Gargeya S."/>
            <person name="Alvarado L."/>
            <person name="Berlin A."/>
            <person name="Chapman S.B."/>
            <person name="Chen Z."/>
            <person name="Freedman E."/>
            <person name="Gellesch M."/>
            <person name="Goldberg J."/>
            <person name="Griggs A."/>
            <person name="Gujja S."/>
            <person name="Heilman E."/>
            <person name="Heiman D."/>
            <person name="Howarth C."/>
            <person name="Mehta T."/>
            <person name="Neiman D."/>
            <person name="Pearson M."/>
            <person name="Roberts A."/>
            <person name="Saif S."/>
            <person name="Shea T."/>
            <person name="Shenoy N."/>
            <person name="Sisk P."/>
            <person name="Stolte C."/>
            <person name="Sykes S."/>
            <person name="White J."/>
            <person name="Yandava C."/>
            <person name="Burger G."/>
            <person name="Gray M.W."/>
            <person name="Holland P.W.H."/>
            <person name="King N."/>
            <person name="Lang F.B.F."/>
            <person name="Roger A.J."/>
            <person name="Ruiz-Trillo I."/>
            <person name="Haas B."/>
            <person name="Nusbaum C."/>
            <person name="Birren B."/>
        </authorList>
    </citation>
    <scope>NUCLEOTIDE SEQUENCE [LARGE SCALE GENOMIC DNA]</scope>
    <source>
        <strain evidence="2 3">JP610</strain>
    </source>
</reference>
<dbReference type="AlphaFoldDB" id="A0A0L0F5B7"/>
<sequence length="63" mass="6536">MKLDPGHTVLTHGRFSLLSSNPSHPDNLRKLSKTSIPSQMPKLGGGIDVEGGASSVLGNNKVG</sequence>
<keyword evidence="3" id="KW-1185">Reference proteome</keyword>
<evidence type="ECO:0000313" key="2">
    <source>
        <dbReference type="EMBL" id="KNC71799.1"/>
    </source>
</evidence>